<dbReference type="InterPro" id="IPR034122">
    <property type="entry name" value="Retropepsin-like_bacterial"/>
</dbReference>
<dbReference type="GO" id="GO:0004190">
    <property type="term" value="F:aspartic-type endopeptidase activity"/>
    <property type="evidence" value="ECO:0007669"/>
    <property type="project" value="InterPro"/>
</dbReference>
<organism evidence="2 3">
    <name type="scientific">Arenicella chitinivorans</name>
    <dbReference type="NCBI Taxonomy" id="1329800"/>
    <lineage>
        <taxon>Bacteria</taxon>
        <taxon>Pseudomonadati</taxon>
        <taxon>Pseudomonadota</taxon>
        <taxon>Gammaproteobacteria</taxon>
        <taxon>Arenicellales</taxon>
        <taxon>Arenicellaceae</taxon>
        <taxon>Arenicella</taxon>
    </lineage>
</organism>
<dbReference type="GO" id="GO:0006508">
    <property type="term" value="P:proteolysis"/>
    <property type="evidence" value="ECO:0007669"/>
    <property type="project" value="InterPro"/>
</dbReference>
<dbReference type="Gene3D" id="2.40.70.10">
    <property type="entry name" value="Acid Proteases"/>
    <property type="match status" value="1"/>
</dbReference>
<dbReference type="RefSeq" id="WP_189398756.1">
    <property type="nucleotide sequence ID" value="NZ_BMXA01000001.1"/>
</dbReference>
<proteinExistence type="predicted"/>
<feature type="chain" id="PRO_5036812126" description="TIGR02281 family clan AA aspartic protease" evidence="1">
    <location>
        <begin position="23"/>
        <end position="221"/>
    </location>
</feature>
<dbReference type="InterPro" id="IPR021109">
    <property type="entry name" value="Peptidase_aspartic_dom_sf"/>
</dbReference>
<gene>
    <name evidence="2" type="ORF">GCM10008090_08590</name>
</gene>
<dbReference type="InterPro" id="IPR011969">
    <property type="entry name" value="Clan_AA_Asp_peptidase_C"/>
</dbReference>
<evidence type="ECO:0008006" key="4">
    <source>
        <dbReference type="Google" id="ProtNLM"/>
    </source>
</evidence>
<keyword evidence="1" id="KW-0732">Signal</keyword>
<reference evidence="2" key="2">
    <citation type="submission" date="2020-09" db="EMBL/GenBank/DDBJ databases">
        <authorList>
            <person name="Sun Q."/>
            <person name="Kim S."/>
        </authorList>
    </citation>
    <scope>NUCLEOTIDE SEQUENCE</scope>
    <source>
        <strain evidence="2">KCTC 12711</strain>
    </source>
</reference>
<feature type="signal peptide" evidence="1">
    <location>
        <begin position="1"/>
        <end position="22"/>
    </location>
</feature>
<dbReference type="SUPFAM" id="SSF50630">
    <property type="entry name" value="Acid proteases"/>
    <property type="match status" value="1"/>
</dbReference>
<dbReference type="CDD" id="cd05483">
    <property type="entry name" value="retropepsin_like_bacteria"/>
    <property type="match status" value="1"/>
</dbReference>
<keyword evidence="3" id="KW-1185">Reference proteome</keyword>
<sequence length="221" mass="23721">MRLIIKLVILILWCAGSAQARAQVHSVKAIALFEGRAMLSVNSGKPKIVHAGKAHKGVKLVSSNTSEAVIDIDGQSQTLTLNSTTTLDYAMGGKPSSNLSNSVTLYVDGRGFFETDAKVNGRPLRFLVDTGANLVVLSSEQANRIGLEYKSGKRTYASTASGTAPMYHFEIDQISIGGINLYNIGAGVIEGAYPQQPLLGMTFLGRLDMNRSGNTMTLKRR</sequence>
<evidence type="ECO:0000256" key="1">
    <source>
        <dbReference type="SAM" id="SignalP"/>
    </source>
</evidence>
<dbReference type="Pfam" id="PF13975">
    <property type="entry name" value="gag-asp_proteas"/>
    <property type="match status" value="1"/>
</dbReference>
<evidence type="ECO:0000313" key="2">
    <source>
        <dbReference type="EMBL" id="GHA01704.1"/>
    </source>
</evidence>
<protein>
    <recommendedName>
        <fullName evidence="4">TIGR02281 family clan AA aspartic protease</fullName>
    </recommendedName>
</protein>
<name>A0A918RJR4_9GAMM</name>
<dbReference type="InterPro" id="IPR001969">
    <property type="entry name" value="Aspartic_peptidase_AS"/>
</dbReference>
<accession>A0A918RJR4</accession>
<dbReference type="NCBIfam" id="TIGR02281">
    <property type="entry name" value="clan_AA_DTGA"/>
    <property type="match status" value="1"/>
</dbReference>
<dbReference type="EMBL" id="BMXA01000001">
    <property type="protein sequence ID" value="GHA01704.1"/>
    <property type="molecule type" value="Genomic_DNA"/>
</dbReference>
<comment type="caution">
    <text evidence="2">The sequence shown here is derived from an EMBL/GenBank/DDBJ whole genome shotgun (WGS) entry which is preliminary data.</text>
</comment>
<evidence type="ECO:0000313" key="3">
    <source>
        <dbReference type="Proteomes" id="UP000614811"/>
    </source>
</evidence>
<dbReference type="Proteomes" id="UP000614811">
    <property type="component" value="Unassembled WGS sequence"/>
</dbReference>
<dbReference type="PROSITE" id="PS00141">
    <property type="entry name" value="ASP_PROTEASE"/>
    <property type="match status" value="1"/>
</dbReference>
<dbReference type="AlphaFoldDB" id="A0A918RJR4"/>
<reference evidence="2" key="1">
    <citation type="journal article" date="2014" name="Int. J. Syst. Evol. Microbiol.">
        <title>Complete genome sequence of Corynebacterium casei LMG S-19264T (=DSM 44701T), isolated from a smear-ripened cheese.</title>
        <authorList>
            <consortium name="US DOE Joint Genome Institute (JGI-PGF)"/>
            <person name="Walter F."/>
            <person name="Albersmeier A."/>
            <person name="Kalinowski J."/>
            <person name="Ruckert C."/>
        </authorList>
    </citation>
    <scope>NUCLEOTIDE SEQUENCE</scope>
    <source>
        <strain evidence="2">KCTC 12711</strain>
    </source>
</reference>